<dbReference type="EMBL" id="JAAIPF010000003">
    <property type="protein sequence ID" value="NSF72704.1"/>
    <property type="molecule type" value="Genomic_DNA"/>
</dbReference>
<dbReference type="Gene3D" id="2.70.98.50">
    <property type="entry name" value="putative glycoside hydrolase family protein from bacillus halodurans"/>
    <property type="match status" value="1"/>
</dbReference>
<dbReference type="Proteomes" id="UP000822152">
    <property type="component" value="Unassembled WGS sequence"/>
</dbReference>
<accession>A0ABX2GKF1</accession>
<comment type="caution">
    <text evidence="2">The sequence shown here is derived from an EMBL/GenBank/DDBJ whole genome shotgun (WGS) entry which is preliminary data.</text>
</comment>
<dbReference type="Pfam" id="PF14498">
    <property type="entry name" value="Glyco_hyd_65N_2"/>
    <property type="match status" value="1"/>
</dbReference>
<evidence type="ECO:0000313" key="2">
    <source>
        <dbReference type="EMBL" id="NSF72704.1"/>
    </source>
</evidence>
<name>A0ABX2GKF1_9FIRM</name>
<keyword evidence="3" id="KW-1185">Reference proteome</keyword>
<sequence>MDHWILSYKSPAEAWNEALPLGNGTLGVMSYGRLEN</sequence>
<protein>
    <recommendedName>
        <fullName evidence="1">Glycosyl hydrolase family 95 N-terminal domain-containing protein</fullName>
    </recommendedName>
</protein>
<gene>
    <name evidence="2" type="ORF">G4952_02490</name>
</gene>
<dbReference type="InterPro" id="IPR027414">
    <property type="entry name" value="GH95_N_dom"/>
</dbReference>
<proteinExistence type="predicted"/>
<evidence type="ECO:0000259" key="1">
    <source>
        <dbReference type="Pfam" id="PF14498"/>
    </source>
</evidence>
<organism evidence="2 3">
    <name type="scientific">Blautia wexlerae</name>
    <dbReference type="NCBI Taxonomy" id="418240"/>
    <lineage>
        <taxon>Bacteria</taxon>
        <taxon>Bacillati</taxon>
        <taxon>Bacillota</taxon>
        <taxon>Clostridia</taxon>
        <taxon>Lachnospirales</taxon>
        <taxon>Lachnospiraceae</taxon>
        <taxon>Blautia</taxon>
    </lineage>
</organism>
<reference evidence="2 3" key="1">
    <citation type="journal article" date="2020" name="Cell Host Microbe">
        <title>Functional and Genomic Variation between Human-Derived Isolates of Lachnospiraceae Reveals Inter- and Intra-Species Diversity.</title>
        <authorList>
            <person name="Sorbara M.T."/>
            <person name="Littmann E.R."/>
            <person name="Fontana E."/>
            <person name="Moody T.U."/>
            <person name="Kohout C.E."/>
            <person name="Gjonbalaj M."/>
            <person name="Eaton V."/>
            <person name="Seok R."/>
            <person name="Leiner I.M."/>
            <person name="Pamer E.G."/>
        </authorList>
    </citation>
    <scope>NUCLEOTIDE SEQUENCE [LARGE SCALE GENOMIC DNA]</scope>
    <source>
        <strain evidence="2 3">MSK.20.11</strain>
    </source>
</reference>
<dbReference type="RefSeq" id="WP_173742481.1">
    <property type="nucleotide sequence ID" value="NZ_JAAIPF010000003.1"/>
</dbReference>
<feature type="domain" description="Glycosyl hydrolase family 95 N-terminal" evidence="1">
    <location>
        <begin position="6"/>
        <end position="35"/>
    </location>
</feature>
<evidence type="ECO:0000313" key="3">
    <source>
        <dbReference type="Proteomes" id="UP000822152"/>
    </source>
</evidence>